<dbReference type="Proteomes" id="UP001141806">
    <property type="component" value="Unassembled WGS sequence"/>
</dbReference>
<dbReference type="AlphaFoldDB" id="A0A9Q0K873"/>
<name>A0A9Q0K873_9MAGN</name>
<comment type="caution">
    <text evidence="1">The sequence shown here is derived from an EMBL/GenBank/DDBJ whole genome shotgun (WGS) entry which is preliminary data.</text>
</comment>
<gene>
    <name evidence="1" type="ORF">NE237_017522</name>
</gene>
<protein>
    <submittedName>
        <fullName evidence="1">Uncharacterized protein</fullName>
    </submittedName>
</protein>
<keyword evidence="2" id="KW-1185">Reference proteome</keyword>
<evidence type="ECO:0000313" key="1">
    <source>
        <dbReference type="EMBL" id="KAJ4965673.1"/>
    </source>
</evidence>
<organism evidence="1 2">
    <name type="scientific">Protea cynaroides</name>
    <dbReference type="NCBI Taxonomy" id="273540"/>
    <lineage>
        <taxon>Eukaryota</taxon>
        <taxon>Viridiplantae</taxon>
        <taxon>Streptophyta</taxon>
        <taxon>Embryophyta</taxon>
        <taxon>Tracheophyta</taxon>
        <taxon>Spermatophyta</taxon>
        <taxon>Magnoliopsida</taxon>
        <taxon>Proteales</taxon>
        <taxon>Proteaceae</taxon>
        <taxon>Protea</taxon>
    </lineage>
</organism>
<dbReference type="EMBL" id="JAMYWD010000007">
    <property type="protein sequence ID" value="KAJ4965673.1"/>
    <property type="molecule type" value="Genomic_DNA"/>
</dbReference>
<accession>A0A9Q0K873</accession>
<evidence type="ECO:0000313" key="2">
    <source>
        <dbReference type="Proteomes" id="UP001141806"/>
    </source>
</evidence>
<reference evidence="1" key="1">
    <citation type="journal article" date="2023" name="Plant J.">
        <title>The genome of the king protea, Protea cynaroides.</title>
        <authorList>
            <person name="Chang J."/>
            <person name="Duong T.A."/>
            <person name="Schoeman C."/>
            <person name="Ma X."/>
            <person name="Roodt D."/>
            <person name="Barker N."/>
            <person name="Li Z."/>
            <person name="Van de Peer Y."/>
            <person name="Mizrachi E."/>
        </authorList>
    </citation>
    <scope>NUCLEOTIDE SEQUENCE</scope>
    <source>
        <tissue evidence="1">Young leaves</tissue>
    </source>
</reference>
<proteinExistence type="predicted"/>
<sequence length="43" mass="4753">MGPLDSPSSSPCRVKGCMHELNLSFNLSNLRKLRSFNGETSNQ</sequence>